<evidence type="ECO:0000313" key="2">
    <source>
        <dbReference type="EMBL" id="GAA4834063.1"/>
    </source>
</evidence>
<reference evidence="3" key="1">
    <citation type="journal article" date="2019" name="Int. J. Syst. Evol. Microbiol.">
        <title>The Global Catalogue of Microorganisms (GCM) 10K type strain sequencing project: providing services to taxonomists for standard genome sequencing and annotation.</title>
        <authorList>
            <consortium name="The Broad Institute Genomics Platform"/>
            <consortium name="The Broad Institute Genome Sequencing Center for Infectious Disease"/>
            <person name="Wu L."/>
            <person name="Ma J."/>
        </authorList>
    </citation>
    <scope>NUCLEOTIDE SEQUENCE [LARGE SCALE GENOMIC DNA]</scope>
    <source>
        <strain evidence="3">JCM 13006</strain>
    </source>
</reference>
<name>A0ABP9DDY2_9ACTN</name>
<accession>A0ABP9DDY2</accession>
<evidence type="ECO:0008006" key="4">
    <source>
        <dbReference type="Google" id="ProtNLM"/>
    </source>
</evidence>
<proteinExistence type="predicted"/>
<feature type="compositionally biased region" description="Basic and acidic residues" evidence="1">
    <location>
        <begin position="366"/>
        <end position="391"/>
    </location>
</feature>
<evidence type="ECO:0000313" key="3">
    <source>
        <dbReference type="Proteomes" id="UP001501752"/>
    </source>
</evidence>
<dbReference type="EMBL" id="BAABIS010000001">
    <property type="protein sequence ID" value="GAA4834063.1"/>
    <property type="molecule type" value="Genomic_DNA"/>
</dbReference>
<gene>
    <name evidence="2" type="ORF">GCM10023235_05740</name>
</gene>
<protein>
    <recommendedName>
        <fullName evidence="4">FHA domain-containing protein</fullName>
    </recommendedName>
</protein>
<dbReference type="RefSeq" id="WP_345695152.1">
    <property type="nucleotide sequence ID" value="NZ_BAABIS010000001.1"/>
</dbReference>
<sequence length="391" mass="44343">MTSDLTDLRLMARHLEGDPEQADFLLDLSNIVRERSLGGADRSSLHRLRLVLDALRDLTGDREVTVHAIADDNLLNPAHDADFPDPAEPALLREWHDRSLITAHATADPDLLDHAKALGTPVISSDNFKGHRGRHEWIQGNQDRFLKPERVGPSVRLVPRDMRFFADREVSSADEHDRLRAARLLDQRGRPRSDVLEHAWQCPVVGCTPKPALARGKVVCQVHRTLLHDCGPRRPRVQLKITVDGVCRAWDNLTHDDTREFVLGRGHLDRIEDRHLDEDRRRRISRRHLVLVSRHGTLRVLDLSTALSSVRTRRPGGEPTPWEPLPHLNQLSAGQSREELLRAFGPDDEIEIVPGVLLSRSGQRWPGERHEGVRAKPPRRPRDGDDLTRVG</sequence>
<dbReference type="Proteomes" id="UP001501752">
    <property type="component" value="Unassembled WGS sequence"/>
</dbReference>
<comment type="caution">
    <text evidence="2">The sequence shown here is derived from an EMBL/GenBank/DDBJ whole genome shotgun (WGS) entry which is preliminary data.</text>
</comment>
<organism evidence="2 3">
    <name type="scientific">Kitasatospora terrestris</name>
    <dbReference type="NCBI Taxonomy" id="258051"/>
    <lineage>
        <taxon>Bacteria</taxon>
        <taxon>Bacillati</taxon>
        <taxon>Actinomycetota</taxon>
        <taxon>Actinomycetes</taxon>
        <taxon>Kitasatosporales</taxon>
        <taxon>Streptomycetaceae</taxon>
        <taxon>Kitasatospora</taxon>
    </lineage>
</organism>
<feature type="region of interest" description="Disordered" evidence="1">
    <location>
        <begin position="361"/>
        <end position="391"/>
    </location>
</feature>
<evidence type="ECO:0000256" key="1">
    <source>
        <dbReference type="SAM" id="MobiDB-lite"/>
    </source>
</evidence>
<keyword evidence="3" id="KW-1185">Reference proteome</keyword>